<accession>A0A9X4RNC7</accession>
<organism evidence="2 3">
    <name type="scientific">Pseudanabaena catenata USMAC16</name>
    <dbReference type="NCBI Taxonomy" id="1855837"/>
    <lineage>
        <taxon>Bacteria</taxon>
        <taxon>Bacillati</taxon>
        <taxon>Cyanobacteriota</taxon>
        <taxon>Cyanophyceae</taxon>
        <taxon>Pseudanabaenales</taxon>
        <taxon>Pseudanabaenaceae</taxon>
        <taxon>Pseudanabaena</taxon>
    </lineage>
</organism>
<evidence type="ECO:0000313" key="3">
    <source>
        <dbReference type="Proteomes" id="UP001152872"/>
    </source>
</evidence>
<dbReference type="RefSeq" id="WP_009629379.1">
    <property type="nucleotide sequence ID" value="NZ_VBTY01000293.1"/>
</dbReference>
<evidence type="ECO:0000313" key="2">
    <source>
        <dbReference type="EMBL" id="MDG3497174.1"/>
    </source>
</evidence>
<sequence>MTSEITNKLSQIETALLSLAQSVQTLTEESQSLRQELRSTNSNINNLVEHLYARRDVVANDVVDIKDEIYQIKEVTKQQNSTAERYAISAQTQAESIRLLIDMLNRKQA</sequence>
<evidence type="ECO:0000256" key="1">
    <source>
        <dbReference type="SAM" id="Coils"/>
    </source>
</evidence>
<feature type="coiled-coil region" evidence="1">
    <location>
        <begin position="16"/>
        <end position="50"/>
    </location>
</feature>
<dbReference type="EMBL" id="VBTY01000293">
    <property type="protein sequence ID" value="MDG3497174.1"/>
    <property type="molecule type" value="Genomic_DNA"/>
</dbReference>
<name>A0A9X4RNC7_9CYAN</name>
<keyword evidence="1" id="KW-0175">Coiled coil</keyword>
<protein>
    <submittedName>
        <fullName evidence="2">Uncharacterized protein</fullName>
    </submittedName>
</protein>
<reference evidence="2" key="1">
    <citation type="submission" date="2019-05" db="EMBL/GenBank/DDBJ databases">
        <title>Whole genome sequencing of Pseudanabaena catenata USMAC16.</title>
        <authorList>
            <person name="Khan Z."/>
            <person name="Omar W.M."/>
            <person name="Convey P."/>
            <person name="Merican F."/>
            <person name="Najimudin N."/>
        </authorList>
    </citation>
    <scope>NUCLEOTIDE SEQUENCE</scope>
    <source>
        <strain evidence="2">USMAC16</strain>
    </source>
</reference>
<comment type="caution">
    <text evidence="2">The sequence shown here is derived from an EMBL/GenBank/DDBJ whole genome shotgun (WGS) entry which is preliminary data.</text>
</comment>
<dbReference type="Proteomes" id="UP001152872">
    <property type="component" value="Unassembled WGS sequence"/>
</dbReference>
<gene>
    <name evidence="2" type="ORF">FEV09_21780</name>
</gene>
<proteinExistence type="predicted"/>
<dbReference type="AlphaFoldDB" id="A0A9X4RNC7"/>
<keyword evidence="3" id="KW-1185">Reference proteome</keyword>